<proteinExistence type="predicted"/>
<feature type="region of interest" description="Disordered" evidence="1">
    <location>
        <begin position="83"/>
        <end position="104"/>
    </location>
</feature>
<accession>A0A6A6DAU8</accession>
<evidence type="ECO:0000313" key="3">
    <source>
        <dbReference type="Proteomes" id="UP000800200"/>
    </source>
</evidence>
<feature type="region of interest" description="Disordered" evidence="1">
    <location>
        <begin position="138"/>
        <end position="160"/>
    </location>
</feature>
<organism evidence="2 3">
    <name type="scientific">Zopfia rhizophila CBS 207.26</name>
    <dbReference type="NCBI Taxonomy" id="1314779"/>
    <lineage>
        <taxon>Eukaryota</taxon>
        <taxon>Fungi</taxon>
        <taxon>Dikarya</taxon>
        <taxon>Ascomycota</taxon>
        <taxon>Pezizomycotina</taxon>
        <taxon>Dothideomycetes</taxon>
        <taxon>Dothideomycetes incertae sedis</taxon>
        <taxon>Zopfiaceae</taxon>
        <taxon>Zopfia</taxon>
    </lineage>
</organism>
<name>A0A6A6DAU8_9PEZI</name>
<feature type="compositionally biased region" description="Polar residues" evidence="1">
    <location>
        <begin position="88"/>
        <end position="104"/>
    </location>
</feature>
<evidence type="ECO:0000256" key="1">
    <source>
        <dbReference type="SAM" id="MobiDB-lite"/>
    </source>
</evidence>
<keyword evidence="3" id="KW-1185">Reference proteome</keyword>
<evidence type="ECO:0000313" key="2">
    <source>
        <dbReference type="EMBL" id="KAF2176581.1"/>
    </source>
</evidence>
<feature type="region of interest" description="Disordered" evidence="1">
    <location>
        <begin position="225"/>
        <end position="267"/>
    </location>
</feature>
<protein>
    <submittedName>
        <fullName evidence="2">Uncharacterized protein</fullName>
    </submittedName>
</protein>
<reference evidence="2" key="1">
    <citation type="journal article" date="2020" name="Stud. Mycol.">
        <title>101 Dothideomycetes genomes: a test case for predicting lifestyles and emergence of pathogens.</title>
        <authorList>
            <person name="Haridas S."/>
            <person name="Albert R."/>
            <person name="Binder M."/>
            <person name="Bloem J."/>
            <person name="Labutti K."/>
            <person name="Salamov A."/>
            <person name="Andreopoulos B."/>
            <person name="Baker S."/>
            <person name="Barry K."/>
            <person name="Bills G."/>
            <person name="Bluhm B."/>
            <person name="Cannon C."/>
            <person name="Castanera R."/>
            <person name="Culley D."/>
            <person name="Daum C."/>
            <person name="Ezra D."/>
            <person name="Gonzalez J."/>
            <person name="Henrissat B."/>
            <person name="Kuo A."/>
            <person name="Liang C."/>
            <person name="Lipzen A."/>
            <person name="Lutzoni F."/>
            <person name="Magnuson J."/>
            <person name="Mondo S."/>
            <person name="Nolan M."/>
            <person name="Ohm R."/>
            <person name="Pangilinan J."/>
            <person name="Park H.-J."/>
            <person name="Ramirez L."/>
            <person name="Alfaro M."/>
            <person name="Sun H."/>
            <person name="Tritt A."/>
            <person name="Yoshinaga Y."/>
            <person name="Zwiers L.-H."/>
            <person name="Turgeon B."/>
            <person name="Goodwin S."/>
            <person name="Spatafora J."/>
            <person name="Crous P."/>
            <person name="Grigoriev I."/>
        </authorList>
    </citation>
    <scope>NUCLEOTIDE SEQUENCE</scope>
    <source>
        <strain evidence="2">CBS 207.26</strain>
    </source>
</reference>
<dbReference type="AlphaFoldDB" id="A0A6A6DAU8"/>
<feature type="compositionally biased region" description="Polar residues" evidence="1">
    <location>
        <begin position="29"/>
        <end position="45"/>
    </location>
</feature>
<feature type="region of interest" description="Disordered" evidence="1">
    <location>
        <begin position="1"/>
        <end position="47"/>
    </location>
</feature>
<gene>
    <name evidence="2" type="ORF">K469DRAFT_698357</name>
</gene>
<feature type="compositionally biased region" description="Polar residues" evidence="1">
    <location>
        <begin position="246"/>
        <end position="259"/>
    </location>
</feature>
<dbReference type="Proteomes" id="UP000800200">
    <property type="component" value="Unassembled WGS sequence"/>
</dbReference>
<feature type="compositionally biased region" description="Low complexity" evidence="1">
    <location>
        <begin position="226"/>
        <end position="245"/>
    </location>
</feature>
<dbReference type="EMBL" id="ML994705">
    <property type="protein sequence ID" value="KAF2176581.1"/>
    <property type="molecule type" value="Genomic_DNA"/>
</dbReference>
<sequence length="359" mass="39647">MPQKPVKISPYAPVRNGTNPIIGKPHLSSDFSLPSQPDHPNSQSAIEGRNIHPAVNAQASTIISNPTEITEPQRLHFSVGVQDGRRSMPSQSRGFNWRAPSSRSQSLPSILVESPYYHNNSTLKRKRSKTVHFADEPLTQRPAKAPGKSQSQAISKEDPAVSFRFLSPERTVLDETPDERVTARISDSSISTRMEPFIYKGFNHSPNNLGNSRYVSDTGICKTDGSNISTNSPSSSTNSSLSDPTVNSSASRSELSISHYTPPPTSIDHLLLRHQQSTTPEPEPKDQGIVDLTPTSYLPDADTLVRNVKFCSLSDLEQYRPPFPSPGSKETCRTLADEREGGSMEWGWVRRRTWGQSDI</sequence>